<proteinExistence type="predicted"/>
<dbReference type="AlphaFoldDB" id="A0A6A0A777"/>
<keyword evidence="1" id="KW-1133">Transmembrane helix</keyword>
<reference evidence="2 3" key="1">
    <citation type="submission" date="2020-02" db="EMBL/GenBank/DDBJ databases">
        <title>Draft genome sequence of Haematococcus lacustris strain NIES-144.</title>
        <authorList>
            <person name="Morimoto D."/>
            <person name="Nakagawa S."/>
            <person name="Yoshida T."/>
            <person name="Sawayama S."/>
        </authorList>
    </citation>
    <scope>NUCLEOTIDE SEQUENCE [LARGE SCALE GENOMIC DNA]</scope>
    <source>
        <strain evidence="2 3">NIES-144</strain>
    </source>
</reference>
<keyword evidence="1" id="KW-0812">Transmembrane</keyword>
<evidence type="ECO:0000256" key="1">
    <source>
        <dbReference type="SAM" id="Phobius"/>
    </source>
</evidence>
<keyword evidence="1" id="KW-0472">Membrane</keyword>
<keyword evidence="3" id="KW-1185">Reference proteome</keyword>
<gene>
    <name evidence="2" type="ORF">HaLaN_26846</name>
</gene>
<organism evidence="2 3">
    <name type="scientific">Haematococcus lacustris</name>
    <name type="common">Green alga</name>
    <name type="synonym">Haematococcus pluvialis</name>
    <dbReference type="NCBI Taxonomy" id="44745"/>
    <lineage>
        <taxon>Eukaryota</taxon>
        <taxon>Viridiplantae</taxon>
        <taxon>Chlorophyta</taxon>
        <taxon>core chlorophytes</taxon>
        <taxon>Chlorophyceae</taxon>
        <taxon>CS clade</taxon>
        <taxon>Chlamydomonadales</taxon>
        <taxon>Haematococcaceae</taxon>
        <taxon>Haematococcus</taxon>
    </lineage>
</organism>
<dbReference type="EMBL" id="BLLF01003846">
    <property type="protein sequence ID" value="GFH28368.1"/>
    <property type="molecule type" value="Genomic_DNA"/>
</dbReference>
<protein>
    <submittedName>
        <fullName evidence="2">Tiny macrocysts protein C</fullName>
    </submittedName>
</protein>
<sequence length="203" mass="22202">MTLRNGTLALASIILAAHIAVFAILYSFINIQSVGVIDLNNAEVSRAARWLDIILEGKAAVNPNLVGLQPTPADLKAMLAYYQGQLTQATTKHKAFYLGDGQQRALPTDYGLGQLWGQDSVTATVWYEVPVSSLPPGANITAVVMRDKVTSGMYIKLPDNTIVQLLARHEEMSLWEMGNMMFVSERVMNITGHNSSAFTADQF</sequence>
<dbReference type="Proteomes" id="UP000485058">
    <property type="component" value="Unassembled WGS sequence"/>
</dbReference>
<feature type="transmembrane region" description="Helical" evidence="1">
    <location>
        <begin position="7"/>
        <end position="29"/>
    </location>
</feature>
<evidence type="ECO:0000313" key="2">
    <source>
        <dbReference type="EMBL" id="GFH28368.1"/>
    </source>
</evidence>
<comment type="caution">
    <text evidence="2">The sequence shown here is derived from an EMBL/GenBank/DDBJ whole genome shotgun (WGS) entry which is preliminary data.</text>
</comment>
<accession>A0A6A0A777</accession>
<evidence type="ECO:0000313" key="3">
    <source>
        <dbReference type="Proteomes" id="UP000485058"/>
    </source>
</evidence>
<name>A0A6A0A777_HAELA</name>